<organism evidence="4 5">
    <name type="scientific">Phragmitibacter flavus</name>
    <dbReference type="NCBI Taxonomy" id="2576071"/>
    <lineage>
        <taxon>Bacteria</taxon>
        <taxon>Pseudomonadati</taxon>
        <taxon>Verrucomicrobiota</taxon>
        <taxon>Verrucomicrobiia</taxon>
        <taxon>Verrucomicrobiales</taxon>
        <taxon>Verrucomicrobiaceae</taxon>
        <taxon>Phragmitibacter</taxon>
    </lineage>
</organism>
<feature type="modified residue" description="4-aspartylphosphate" evidence="2">
    <location>
        <position position="51"/>
    </location>
</feature>
<keyword evidence="1 2" id="KW-0597">Phosphoprotein</keyword>
<dbReference type="PANTHER" id="PTHR44591">
    <property type="entry name" value="STRESS RESPONSE REGULATOR PROTEIN 1"/>
    <property type="match status" value="1"/>
</dbReference>
<dbReference type="Gene3D" id="3.40.50.2300">
    <property type="match status" value="1"/>
</dbReference>
<gene>
    <name evidence="4" type="ORF">FEM03_10700</name>
</gene>
<dbReference type="PANTHER" id="PTHR44591:SF3">
    <property type="entry name" value="RESPONSE REGULATORY DOMAIN-CONTAINING PROTEIN"/>
    <property type="match status" value="1"/>
</dbReference>
<dbReference type="CDD" id="cd17546">
    <property type="entry name" value="REC_hyHK_CKI1_RcsC-like"/>
    <property type="match status" value="1"/>
</dbReference>
<evidence type="ECO:0000256" key="2">
    <source>
        <dbReference type="PROSITE-ProRule" id="PRU00169"/>
    </source>
</evidence>
<dbReference type="PROSITE" id="PS50110">
    <property type="entry name" value="RESPONSE_REGULATORY"/>
    <property type="match status" value="1"/>
</dbReference>
<reference evidence="4 5" key="1">
    <citation type="submission" date="2019-05" db="EMBL/GenBank/DDBJ databases">
        <title>Verrucobacter flavum gen. nov., sp. nov. a new member of the family Verrucomicrobiaceae.</title>
        <authorList>
            <person name="Szuroczki S."/>
            <person name="Abbaszade G."/>
            <person name="Szabo A."/>
            <person name="Felfoldi T."/>
            <person name="Schumann P."/>
            <person name="Boka K."/>
            <person name="Keki Z."/>
            <person name="Toumi M."/>
            <person name="Toth E."/>
        </authorList>
    </citation>
    <scope>NUCLEOTIDE SEQUENCE [LARGE SCALE GENOMIC DNA]</scope>
    <source>
        <strain evidence="4 5">MG-N-17</strain>
    </source>
</reference>
<name>A0A5R8KEQ0_9BACT</name>
<sequence length="131" mass="14457">MKILAVEDDPVSLMVLEASLVSLGHEVLTAINGHEAWEVLCRQSIRVVISDWEMPRVNGLELCSLIRNRQRQGAAPVHFVLLTKSTASEMNREKAREAGVDDFLEKPFLQADLVRCLANLGEAASGSWSVT</sequence>
<evidence type="ECO:0000259" key="3">
    <source>
        <dbReference type="PROSITE" id="PS50110"/>
    </source>
</evidence>
<dbReference type="GO" id="GO:0000160">
    <property type="term" value="P:phosphorelay signal transduction system"/>
    <property type="evidence" value="ECO:0007669"/>
    <property type="project" value="InterPro"/>
</dbReference>
<evidence type="ECO:0000313" key="5">
    <source>
        <dbReference type="Proteomes" id="UP000306196"/>
    </source>
</evidence>
<dbReference type="AlphaFoldDB" id="A0A5R8KEQ0"/>
<dbReference type="InterPro" id="IPR001789">
    <property type="entry name" value="Sig_transdc_resp-reg_receiver"/>
</dbReference>
<evidence type="ECO:0000256" key="1">
    <source>
        <dbReference type="ARBA" id="ARBA00022553"/>
    </source>
</evidence>
<protein>
    <submittedName>
        <fullName evidence="4">Response regulator</fullName>
    </submittedName>
</protein>
<accession>A0A5R8KEQ0</accession>
<dbReference type="SUPFAM" id="SSF52172">
    <property type="entry name" value="CheY-like"/>
    <property type="match status" value="1"/>
</dbReference>
<dbReference type="Proteomes" id="UP000306196">
    <property type="component" value="Unassembled WGS sequence"/>
</dbReference>
<dbReference type="InterPro" id="IPR011006">
    <property type="entry name" value="CheY-like_superfamily"/>
</dbReference>
<feature type="domain" description="Response regulatory" evidence="3">
    <location>
        <begin position="2"/>
        <end position="121"/>
    </location>
</feature>
<dbReference type="InterPro" id="IPR050595">
    <property type="entry name" value="Bact_response_regulator"/>
</dbReference>
<dbReference type="SMART" id="SM00448">
    <property type="entry name" value="REC"/>
    <property type="match status" value="1"/>
</dbReference>
<dbReference type="RefSeq" id="WP_138086241.1">
    <property type="nucleotide sequence ID" value="NZ_VAUV01000007.1"/>
</dbReference>
<keyword evidence="5" id="KW-1185">Reference proteome</keyword>
<dbReference type="OrthoDB" id="9790791at2"/>
<proteinExistence type="predicted"/>
<comment type="caution">
    <text evidence="4">The sequence shown here is derived from an EMBL/GenBank/DDBJ whole genome shotgun (WGS) entry which is preliminary data.</text>
</comment>
<dbReference type="Pfam" id="PF00072">
    <property type="entry name" value="Response_reg"/>
    <property type="match status" value="1"/>
</dbReference>
<dbReference type="EMBL" id="VAUV01000007">
    <property type="protein sequence ID" value="TLD70770.1"/>
    <property type="molecule type" value="Genomic_DNA"/>
</dbReference>
<evidence type="ECO:0000313" key="4">
    <source>
        <dbReference type="EMBL" id="TLD70770.1"/>
    </source>
</evidence>